<dbReference type="InterPro" id="IPR043129">
    <property type="entry name" value="ATPase_NBD"/>
</dbReference>
<dbReference type="CDD" id="cd07808">
    <property type="entry name" value="ASKHA_NBD_FGGY_EcXK-like"/>
    <property type="match status" value="1"/>
</dbReference>
<evidence type="ECO:0000256" key="2">
    <source>
        <dbReference type="ARBA" id="ARBA00022629"/>
    </source>
</evidence>
<dbReference type="PROSITE" id="PS00445">
    <property type="entry name" value="FGGY_KINASES_2"/>
    <property type="match status" value="1"/>
</dbReference>
<keyword evidence="4 8" id="KW-0547">Nucleotide-binding</keyword>
<evidence type="ECO:0000313" key="13">
    <source>
        <dbReference type="EMBL" id="QTR47558.1"/>
    </source>
</evidence>
<dbReference type="NCBIfam" id="TIGR01312">
    <property type="entry name" value="XylB"/>
    <property type="match status" value="1"/>
</dbReference>
<dbReference type="RefSeq" id="WP_210223819.1">
    <property type="nucleotide sequence ID" value="NZ_CP072801.1"/>
</dbReference>
<accession>A0ABX7WZ34</accession>
<comment type="function">
    <text evidence="8">Catalyzes the phosphorylation of D-xylulose to D-xylulose 5-phosphate.</text>
</comment>
<dbReference type="Pfam" id="PF00370">
    <property type="entry name" value="FGGY_N"/>
    <property type="match status" value="1"/>
</dbReference>
<dbReference type="EC" id="2.7.1.17" evidence="8 10"/>
<organism evidence="13 14">
    <name type="scientific">Thiothrix litoralis</name>
    <dbReference type="NCBI Taxonomy" id="2891210"/>
    <lineage>
        <taxon>Bacteria</taxon>
        <taxon>Pseudomonadati</taxon>
        <taxon>Pseudomonadota</taxon>
        <taxon>Gammaproteobacteria</taxon>
        <taxon>Thiotrichales</taxon>
        <taxon>Thiotrichaceae</taxon>
        <taxon>Thiothrix</taxon>
    </lineage>
</organism>
<keyword evidence="14" id="KW-1185">Reference proteome</keyword>
<dbReference type="HAMAP" id="MF_02220">
    <property type="entry name" value="XylB"/>
    <property type="match status" value="1"/>
</dbReference>
<evidence type="ECO:0000256" key="5">
    <source>
        <dbReference type="ARBA" id="ARBA00022777"/>
    </source>
</evidence>
<dbReference type="SUPFAM" id="SSF53067">
    <property type="entry name" value="Actin-like ATPase domain"/>
    <property type="match status" value="2"/>
</dbReference>
<evidence type="ECO:0000256" key="8">
    <source>
        <dbReference type="HAMAP-Rule" id="MF_02220"/>
    </source>
</evidence>
<feature type="domain" description="Carbohydrate kinase FGGY C-terminal" evidence="12">
    <location>
        <begin position="252"/>
        <end position="437"/>
    </location>
</feature>
<reference evidence="13 14" key="1">
    <citation type="submission" date="2021-04" db="EMBL/GenBank/DDBJ databases">
        <title>Genomics, taxonomy and metabolism of representatives of sulfur bacteria of the genus Thiothrix: Thiothrix fructosivorans QT, Thiothrix unzii A1T and three new species, Thiothrix subterranea sp. nov., Thiothrix litoralis sp. nov. and 'Candidatus Thiothrix anitrata' sp. nov.</title>
        <authorList>
            <person name="Ravin N.V."/>
            <person name="Smolyakov D."/>
            <person name="Rudenko T.S."/>
            <person name="Mardanov A.V."/>
            <person name="Beletsky A.V."/>
            <person name="Markov N.D."/>
            <person name="Fomenkov A.I."/>
            <person name="Roberts R.J."/>
            <person name="Karnachuk O.V."/>
            <person name="Novikov A."/>
            <person name="Grabovich M.Y."/>
        </authorList>
    </citation>
    <scope>NUCLEOTIDE SEQUENCE [LARGE SCALE GENOMIC DNA]</scope>
    <source>
        <strain evidence="13 14">AS</strain>
    </source>
</reference>
<keyword evidence="6 8" id="KW-0067">ATP-binding</keyword>
<evidence type="ECO:0000313" key="14">
    <source>
        <dbReference type="Proteomes" id="UP000672039"/>
    </source>
</evidence>
<dbReference type="Pfam" id="PF02782">
    <property type="entry name" value="FGGY_C"/>
    <property type="match status" value="1"/>
</dbReference>
<feature type="site" description="Important for activity" evidence="8">
    <location>
        <position position="6"/>
    </location>
</feature>
<dbReference type="InterPro" id="IPR018483">
    <property type="entry name" value="Carb_kinase_FGGY_CS"/>
</dbReference>
<evidence type="ECO:0000256" key="9">
    <source>
        <dbReference type="RuleBase" id="RU003733"/>
    </source>
</evidence>
<evidence type="ECO:0000259" key="11">
    <source>
        <dbReference type="Pfam" id="PF00370"/>
    </source>
</evidence>
<sequence>MYIGIDIGTSGVKTLLMNEQQTIIGSAHAGLSVTRLHSGWSEQHPADWISATQTTLDTLAQQFPAAMAAVRGLSLSGQMHGATLLDKDHQVLRPCLLWNDTRSHLEAAALDANPLFRQMSGNIVFPGFTAPKLLWVKHHEPAIFDQVAQVLLPKDYVRLWLTGETVSDMSDASGTSWLDVAGRCWSDELLAASSMQRSQMPRLVEGTENSGALRTVLAKRWGMQQSPLVAGGAGDNAASACGMGVVQAGSAFVSLGTSGVLFAANATYLPNPGSAVHAFCHAIPDTWHQMGVILSATDALNWYAGITAIPAAALTAALGEHLSAPSGITFLPYLSGERTPHNDATIRGAFIGLEHQHTRQHLTQAVLEGVAFAIRDNLGALNAAGTNLQRLTAVGGGSKSHYWLRLIATVLNLPVDIPADGDFGGAFGAARLALIAANNADPLSVCQPPPIKQSIAPQSALTVAYEDAYQRYRAVYPLLKQR</sequence>
<dbReference type="PIRSF" id="PIRSF000538">
    <property type="entry name" value="GlpK"/>
    <property type="match status" value="1"/>
</dbReference>
<evidence type="ECO:0000259" key="12">
    <source>
        <dbReference type="Pfam" id="PF02782"/>
    </source>
</evidence>
<proteinExistence type="inferred from homology"/>
<dbReference type="PANTHER" id="PTHR43095">
    <property type="entry name" value="SUGAR KINASE"/>
    <property type="match status" value="1"/>
</dbReference>
<evidence type="ECO:0000256" key="6">
    <source>
        <dbReference type="ARBA" id="ARBA00022840"/>
    </source>
</evidence>
<name>A0ABX7WZ34_9GAMM</name>
<dbReference type="Proteomes" id="UP000672039">
    <property type="component" value="Chromosome"/>
</dbReference>
<dbReference type="Gene3D" id="3.30.420.40">
    <property type="match status" value="2"/>
</dbReference>
<evidence type="ECO:0000256" key="3">
    <source>
        <dbReference type="ARBA" id="ARBA00022679"/>
    </source>
</evidence>
<dbReference type="InterPro" id="IPR018484">
    <property type="entry name" value="FGGY_N"/>
</dbReference>
<keyword evidence="2 8" id="KW-0859">Xylose metabolism</keyword>
<comment type="similarity">
    <text evidence="1 8 9">Belongs to the FGGY kinase family.</text>
</comment>
<gene>
    <name evidence="8 10 13" type="primary">xylB</name>
    <name evidence="13" type="ORF">J9253_06390</name>
</gene>
<evidence type="ECO:0000256" key="1">
    <source>
        <dbReference type="ARBA" id="ARBA00009156"/>
    </source>
</evidence>
<dbReference type="PANTHER" id="PTHR43095:SF6">
    <property type="entry name" value="XYLULOSE KINASE"/>
    <property type="match status" value="1"/>
</dbReference>
<evidence type="ECO:0000256" key="4">
    <source>
        <dbReference type="ARBA" id="ARBA00022741"/>
    </source>
</evidence>
<dbReference type="EMBL" id="CP072801">
    <property type="protein sequence ID" value="QTR47558.1"/>
    <property type="molecule type" value="Genomic_DNA"/>
</dbReference>
<dbReference type="InterPro" id="IPR018485">
    <property type="entry name" value="FGGY_C"/>
</dbReference>
<dbReference type="GO" id="GO:0004856">
    <property type="term" value="F:D-xylulokinase activity"/>
    <property type="evidence" value="ECO:0007669"/>
    <property type="project" value="UniProtKB-EC"/>
</dbReference>
<comment type="catalytic activity">
    <reaction evidence="8 10">
        <text>D-xylulose + ATP = D-xylulose 5-phosphate + ADP + H(+)</text>
        <dbReference type="Rhea" id="RHEA:10964"/>
        <dbReference type="ChEBI" id="CHEBI:15378"/>
        <dbReference type="ChEBI" id="CHEBI:17140"/>
        <dbReference type="ChEBI" id="CHEBI:30616"/>
        <dbReference type="ChEBI" id="CHEBI:57737"/>
        <dbReference type="ChEBI" id="CHEBI:456216"/>
        <dbReference type="EC" id="2.7.1.17"/>
    </reaction>
</comment>
<protein>
    <recommendedName>
        <fullName evidence="8 10">Xylulose kinase</fullName>
        <shortName evidence="8 10">Xylulokinase</shortName>
        <ecNumber evidence="8 10">2.7.1.17</ecNumber>
    </recommendedName>
</protein>
<feature type="binding site" evidence="8">
    <location>
        <begin position="79"/>
        <end position="80"/>
    </location>
    <ligand>
        <name>substrate</name>
    </ligand>
</feature>
<feature type="domain" description="Carbohydrate kinase FGGY N-terminal" evidence="11">
    <location>
        <begin position="1"/>
        <end position="242"/>
    </location>
</feature>
<evidence type="ECO:0000256" key="10">
    <source>
        <dbReference type="RuleBase" id="RU364073"/>
    </source>
</evidence>
<keyword evidence="3 8" id="KW-0808">Transferase</keyword>
<dbReference type="InterPro" id="IPR000577">
    <property type="entry name" value="Carb_kinase_FGGY"/>
</dbReference>
<dbReference type="InterPro" id="IPR050406">
    <property type="entry name" value="FGGY_Carb_Kinase"/>
</dbReference>
<dbReference type="InterPro" id="IPR006000">
    <property type="entry name" value="Xylulokinase"/>
</dbReference>
<feature type="active site" description="Proton acceptor" evidence="8">
    <location>
        <position position="235"/>
    </location>
</feature>
<keyword evidence="7 8" id="KW-0119">Carbohydrate metabolism</keyword>
<evidence type="ECO:0000256" key="7">
    <source>
        <dbReference type="ARBA" id="ARBA00023277"/>
    </source>
</evidence>
<keyword evidence="5 8" id="KW-0418">Kinase</keyword>